<keyword evidence="3 5" id="KW-0732">Signal</keyword>
<dbReference type="PANTHER" id="PTHR30483">
    <property type="entry name" value="LEUCINE-SPECIFIC-BINDING PROTEIN"/>
    <property type="match status" value="1"/>
</dbReference>
<dbReference type="Pfam" id="PF13458">
    <property type="entry name" value="Peripla_BP_6"/>
    <property type="match status" value="1"/>
</dbReference>
<feature type="chain" id="PRO_5002596800" evidence="5">
    <location>
        <begin position="23"/>
        <end position="392"/>
    </location>
</feature>
<evidence type="ECO:0000259" key="6">
    <source>
        <dbReference type="Pfam" id="PF13458"/>
    </source>
</evidence>
<dbReference type="Proteomes" id="UP000035170">
    <property type="component" value="Unassembled WGS sequence"/>
</dbReference>
<feature type="domain" description="Leucine-binding protein" evidence="6">
    <location>
        <begin position="25"/>
        <end position="364"/>
    </location>
</feature>
<dbReference type="InterPro" id="IPR028081">
    <property type="entry name" value="Leu-bd"/>
</dbReference>
<dbReference type="RefSeq" id="WP_047787465.1">
    <property type="nucleotide sequence ID" value="NZ_JZWI01000052.1"/>
</dbReference>
<evidence type="ECO:0000256" key="2">
    <source>
        <dbReference type="ARBA" id="ARBA00022448"/>
    </source>
</evidence>
<feature type="signal peptide" evidence="5">
    <location>
        <begin position="1"/>
        <end position="22"/>
    </location>
</feature>
<evidence type="ECO:0000256" key="4">
    <source>
        <dbReference type="ARBA" id="ARBA00022970"/>
    </source>
</evidence>
<reference evidence="7 8" key="1">
    <citation type="submission" date="2015-03" db="EMBL/GenBank/DDBJ databases">
        <title>Genome sequence of Variovorax paradoxus TBEA6.</title>
        <authorList>
            <person name="Poehlein A."/>
            <person name="Schuldes J."/>
            <person name="Wuebbeler J.H."/>
            <person name="Hiessl S."/>
            <person name="Steinbuechel A."/>
            <person name="Daniel R."/>
        </authorList>
    </citation>
    <scope>NUCLEOTIDE SEQUENCE [LARGE SCALE GENOMIC DNA]</scope>
    <source>
        <strain evidence="7 8">TBEA6</strain>
    </source>
</reference>
<organism evidence="7 8">
    <name type="scientific">Variovorax paradoxus</name>
    <dbReference type="NCBI Taxonomy" id="34073"/>
    <lineage>
        <taxon>Bacteria</taxon>
        <taxon>Pseudomonadati</taxon>
        <taxon>Pseudomonadota</taxon>
        <taxon>Betaproteobacteria</taxon>
        <taxon>Burkholderiales</taxon>
        <taxon>Comamonadaceae</taxon>
        <taxon>Variovorax</taxon>
    </lineage>
</organism>
<evidence type="ECO:0000313" key="7">
    <source>
        <dbReference type="EMBL" id="KLN52465.1"/>
    </source>
</evidence>
<evidence type="ECO:0000256" key="3">
    <source>
        <dbReference type="ARBA" id="ARBA00022729"/>
    </source>
</evidence>
<name>A0A0H2M5Y3_VARPD</name>
<protein>
    <submittedName>
        <fullName evidence="7">Leu/Ile/Val/Thr-binding protein</fullName>
    </submittedName>
</protein>
<keyword evidence="4" id="KW-0029">Amino-acid transport</keyword>
<dbReference type="Gene3D" id="3.40.50.2300">
    <property type="match status" value="2"/>
</dbReference>
<comment type="caution">
    <text evidence="7">The sequence shown here is derived from an EMBL/GenBank/DDBJ whole genome shotgun (WGS) entry which is preliminary data.</text>
</comment>
<proteinExistence type="inferred from homology"/>
<dbReference type="AlphaFoldDB" id="A0A0H2M5Y3"/>
<evidence type="ECO:0000256" key="5">
    <source>
        <dbReference type="SAM" id="SignalP"/>
    </source>
</evidence>
<evidence type="ECO:0000256" key="1">
    <source>
        <dbReference type="ARBA" id="ARBA00010062"/>
    </source>
</evidence>
<comment type="similarity">
    <text evidence="1">Belongs to the leucine-binding protein family.</text>
</comment>
<keyword evidence="2" id="KW-0813">Transport</keyword>
<dbReference type="EMBL" id="JZWI01000052">
    <property type="protein sequence ID" value="KLN52465.1"/>
    <property type="molecule type" value="Genomic_DNA"/>
</dbReference>
<dbReference type="PRINTS" id="PR00337">
    <property type="entry name" value="LEUILEVALBP"/>
</dbReference>
<dbReference type="InterPro" id="IPR028082">
    <property type="entry name" value="Peripla_BP_I"/>
</dbReference>
<dbReference type="InterPro" id="IPR000709">
    <property type="entry name" value="Leu_Ile_Val-bd"/>
</dbReference>
<keyword evidence="8" id="KW-1185">Reference proteome</keyword>
<dbReference type="SUPFAM" id="SSF53822">
    <property type="entry name" value="Periplasmic binding protein-like I"/>
    <property type="match status" value="1"/>
</dbReference>
<dbReference type="GO" id="GO:0006865">
    <property type="term" value="P:amino acid transport"/>
    <property type="evidence" value="ECO:0007669"/>
    <property type="project" value="UniProtKB-KW"/>
</dbReference>
<accession>A0A0H2M5Y3</accession>
<sequence length="392" mass="42096">MTIKFVAALAVSLATIAFQARADVIKVGVIAPMSGPFSAVGQTWEGAAKAYQKLNGTTVGNHTIEVIYRDLPEINPAQAKALAQELIVKEGAQYIAGLYFTPDTLAVAALAQEAKVPVVIFNASTSSLLDKSDFLLRTSYTLPQMAVPVAKYALEKNIRNVVTLVSDFGPGLDAEKAFTTAFVSGGGKLLEAIRAPLKTTDFGPLMQRVKALKPDALYVFAPGGPATYAMVKAYNEAGLRPAGVRFLGTAETDEDQLRAIGPDLLGIETGMFYSATHNSALNNAVIKALGEVAPKAIPTVQLANAYDGLHVIYHMVKATDGKRDGVKALASAKGHSWESPRGPVKIDPASREFVQNVYMRVVEKDPSGRYVNREFRTFEMQPDYGRTQNASK</sequence>
<gene>
    <name evidence="7" type="primary">livJ2</name>
    <name evidence="7" type="ORF">VPARA_64040</name>
</gene>
<evidence type="ECO:0000313" key="8">
    <source>
        <dbReference type="Proteomes" id="UP000035170"/>
    </source>
</evidence>
<dbReference type="PANTHER" id="PTHR30483:SF6">
    <property type="entry name" value="PERIPLASMIC BINDING PROTEIN OF ABC TRANSPORTER FOR NATURAL AMINO ACIDS"/>
    <property type="match status" value="1"/>
</dbReference>
<dbReference type="InterPro" id="IPR051010">
    <property type="entry name" value="BCAA_transport"/>
</dbReference>
<dbReference type="PATRIC" id="fig|34073.19.peg.6594"/>